<evidence type="ECO:0000313" key="3">
    <source>
        <dbReference type="Proteomes" id="UP000094960"/>
    </source>
</evidence>
<name>A0A1D7YCB6_9ACTN</name>
<evidence type="ECO:0000256" key="1">
    <source>
        <dbReference type="SAM" id="Phobius"/>
    </source>
</evidence>
<dbReference type="Proteomes" id="UP000094960">
    <property type="component" value="Chromosome"/>
</dbReference>
<dbReference type="AlphaFoldDB" id="A0A1D7YCB6"/>
<feature type="transmembrane region" description="Helical" evidence="1">
    <location>
        <begin position="136"/>
        <end position="160"/>
    </location>
</feature>
<gene>
    <name evidence="2" type="ORF">BFF78_20455</name>
</gene>
<feature type="transmembrane region" description="Helical" evidence="1">
    <location>
        <begin position="100"/>
        <end position="124"/>
    </location>
</feature>
<keyword evidence="1" id="KW-0472">Membrane</keyword>
<sequence>MRTPELPEAEIRATFERALEQGLQSPQVADALRRPGGTLDRGRLRTRALQARDDIVSAAAVEYREFVEARAGVAAGTEDRSASDGPETGVSGAGGGPLPVLAVLVTSLAVAAAAVCLITGFVLLALGGRPYIGEGLVTSGLIAGAVAVGGAIGDLAYFVVAAARRRPADQPDAPEDAVTDAARAREEWELALLERGVLPFLLGRLEESSAAEHEGRRARRSARGL</sequence>
<reference evidence="3" key="1">
    <citation type="submission" date="2016-09" db="EMBL/GenBank/DDBJ databases">
        <title>Streptomyces puniciscabiei strain:TW1S1 Genome sequencing and assembly.</title>
        <authorList>
            <person name="Kim M.-K."/>
            <person name="Kim S.B."/>
        </authorList>
    </citation>
    <scope>NUCLEOTIDE SEQUENCE [LARGE SCALE GENOMIC DNA]</scope>
    <source>
        <strain evidence="3">TW1S1</strain>
    </source>
</reference>
<keyword evidence="1" id="KW-1133">Transmembrane helix</keyword>
<organism evidence="2 3">
    <name type="scientific">Streptomyces fodineus</name>
    <dbReference type="NCBI Taxonomy" id="1904616"/>
    <lineage>
        <taxon>Bacteria</taxon>
        <taxon>Bacillati</taxon>
        <taxon>Actinomycetota</taxon>
        <taxon>Actinomycetes</taxon>
        <taxon>Kitasatosporales</taxon>
        <taxon>Streptomycetaceae</taxon>
        <taxon>Streptomyces</taxon>
    </lineage>
</organism>
<protein>
    <submittedName>
        <fullName evidence="2">Uncharacterized protein</fullName>
    </submittedName>
</protein>
<proteinExistence type="predicted"/>
<evidence type="ECO:0000313" key="2">
    <source>
        <dbReference type="EMBL" id="AOR33120.1"/>
    </source>
</evidence>
<dbReference type="KEGG" id="spun:BFF78_20455"/>
<keyword evidence="1" id="KW-0812">Transmembrane</keyword>
<dbReference type="RefSeq" id="WP_069779700.1">
    <property type="nucleotide sequence ID" value="NZ_CP017248.1"/>
</dbReference>
<accession>A0A1D7YCB6</accession>
<keyword evidence="3" id="KW-1185">Reference proteome</keyword>
<dbReference type="EMBL" id="CP017248">
    <property type="protein sequence ID" value="AOR33120.1"/>
    <property type="molecule type" value="Genomic_DNA"/>
</dbReference>